<dbReference type="OrthoDB" id="1668230at2759"/>
<gene>
    <name evidence="2" type="ORF">TI39_contig846g00001</name>
</gene>
<name>A0A0F4GIM0_9PEZI</name>
<feature type="domain" description="Protein kinase" evidence="1">
    <location>
        <begin position="12"/>
        <end position="294"/>
    </location>
</feature>
<dbReference type="EMBL" id="LAFY01000838">
    <property type="protein sequence ID" value="KJX96015.1"/>
    <property type="molecule type" value="Genomic_DNA"/>
</dbReference>
<dbReference type="GO" id="GO:0004672">
    <property type="term" value="F:protein kinase activity"/>
    <property type="evidence" value="ECO:0007669"/>
    <property type="project" value="InterPro"/>
</dbReference>
<comment type="caution">
    <text evidence="2">The sequence shown here is derived from an EMBL/GenBank/DDBJ whole genome shotgun (WGS) entry which is preliminary data.</text>
</comment>
<dbReference type="Gene3D" id="1.10.510.10">
    <property type="entry name" value="Transferase(Phosphotransferase) domain 1"/>
    <property type="match status" value="1"/>
</dbReference>
<dbReference type="Proteomes" id="UP000033647">
    <property type="component" value="Unassembled WGS sequence"/>
</dbReference>
<evidence type="ECO:0000259" key="1">
    <source>
        <dbReference type="PROSITE" id="PS50011"/>
    </source>
</evidence>
<sequence length="330" mass="37221">MDCLILADGSRVDSSKVIGNGADGFVIRYDYEDHVLKIPNLLGHLHPSGDIEAHVDNELYYDSLENEKQVYKRLQNVAGVAECLECSKNGIRLRYYPNGSLHELISRYGPPSMCWRWRWALQATEVIARCHERGVLVLDIALRNFLLTEDFNLRIVDFANSWLISPEEDITKVNVHGGTASLDMLYLSTVIFSILTWQDYSTDCSDESNWPSSDTMPDLTGLTFGPVIQKCWLKEYTCIQDFARELQCAAPPTKSLDHRTLVFASTEVNVRSSLSGSPPGSSQLKNTKNAHPWTDLFAWWTLVKPVVAGGLRSFCRWLALCAAELSRLAW</sequence>
<dbReference type="InterPro" id="IPR011009">
    <property type="entry name" value="Kinase-like_dom_sf"/>
</dbReference>
<dbReference type="STRING" id="1047168.A0A0F4GIM0"/>
<dbReference type="InterPro" id="IPR000719">
    <property type="entry name" value="Prot_kinase_dom"/>
</dbReference>
<evidence type="ECO:0000313" key="3">
    <source>
        <dbReference type="Proteomes" id="UP000033647"/>
    </source>
</evidence>
<accession>A0A0F4GIM0</accession>
<dbReference type="GO" id="GO:0005524">
    <property type="term" value="F:ATP binding"/>
    <property type="evidence" value="ECO:0007669"/>
    <property type="project" value="InterPro"/>
</dbReference>
<dbReference type="SUPFAM" id="SSF56112">
    <property type="entry name" value="Protein kinase-like (PK-like)"/>
    <property type="match status" value="1"/>
</dbReference>
<reference evidence="2 3" key="1">
    <citation type="submission" date="2015-03" db="EMBL/GenBank/DDBJ databases">
        <title>RNA-seq based gene annotation and comparative genomics of four Zymoseptoria species reveal species-specific pathogenicity related genes and transposable element activity.</title>
        <authorList>
            <person name="Grandaubert J."/>
            <person name="Bhattacharyya A."/>
            <person name="Stukenbrock E.H."/>
        </authorList>
    </citation>
    <scope>NUCLEOTIDE SEQUENCE [LARGE SCALE GENOMIC DNA]</scope>
    <source>
        <strain evidence="2 3">Zb18110</strain>
    </source>
</reference>
<keyword evidence="3" id="KW-1185">Reference proteome</keyword>
<evidence type="ECO:0000313" key="2">
    <source>
        <dbReference type="EMBL" id="KJX96015.1"/>
    </source>
</evidence>
<dbReference type="PROSITE" id="PS50011">
    <property type="entry name" value="PROTEIN_KINASE_DOM"/>
    <property type="match status" value="1"/>
</dbReference>
<organism evidence="2 3">
    <name type="scientific">Zymoseptoria brevis</name>
    <dbReference type="NCBI Taxonomy" id="1047168"/>
    <lineage>
        <taxon>Eukaryota</taxon>
        <taxon>Fungi</taxon>
        <taxon>Dikarya</taxon>
        <taxon>Ascomycota</taxon>
        <taxon>Pezizomycotina</taxon>
        <taxon>Dothideomycetes</taxon>
        <taxon>Dothideomycetidae</taxon>
        <taxon>Mycosphaerellales</taxon>
        <taxon>Mycosphaerellaceae</taxon>
        <taxon>Zymoseptoria</taxon>
    </lineage>
</organism>
<proteinExistence type="predicted"/>
<protein>
    <recommendedName>
        <fullName evidence="1">Protein kinase domain-containing protein</fullName>
    </recommendedName>
</protein>
<dbReference type="AlphaFoldDB" id="A0A0F4GIM0"/>